<dbReference type="InterPro" id="IPR023393">
    <property type="entry name" value="START-like_dom_sf"/>
</dbReference>
<evidence type="ECO:0000256" key="1">
    <source>
        <dbReference type="SAM" id="Phobius"/>
    </source>
</evidence>
<keyword evidence="3" id="KW-1185">Reference proteome</keyword>
<comment type="caution">
    <text evidence="2">The sequence shown here is derived from an EMBL/GenBank/DDBJ whole genome shotgun (WGS) entry which is preliminary data.</text>
</comment>
<sequence length="340" mass="36083">MKPLGAGALLGGAAGVLYGLGVYLWLHVLDGSDGGAGVMVASYLFLVPFVLGLLSVTITLRLTPPRPPAPVPDPFGDPPPPRPSPLGEAIGVAALTTTVFLVTALVVGFEGVLCAFIAAPVMYVMAALGAGAAFLAQRWWGRGRAGALLLTAALPAVLGPLEQRLTPPSVYRTVTNSVLVKAPPEAVWAQIRSVPRIQDREIQTGWAHLAGLPRPREAVLTGTGVGAARLATFDGGLSFLETVTDWQEGRLLSFRIQARDPGGLDPHVRVGGRFFDVLSGTYRLEEVEPGVTLLHLSSTQRLSTPFNGYAAYFTQAIMHDLQRTILDVVRDRAEAEARLD</sequence>
<gene>
    <name evidence="2" type="ORF">ACFP90_12160</name>
</gene>
<feature type="transmembrane region" description="Helical" evidence="1">
    <location>
        <begin position="38"/>
        <end position="60"/>
    </location>
</feature>
<evidence type="ECO:0000313" key="2">
    <source>
        <dbReference type="EMBL" id="MFC6661012.1"/>
    </source>
</evidence>
<keyword evidence="1" id="KW-0812">Transmembrane</keyword>
<evidence type="ECO:0000313" key="3">
    <source>
        <dbReference type="Proteomes" id="UP001596317"/>
    </source>
</evidence>
<dbReference type="Pfam" id="PF10604">
    <property type="entry name" value="Polyketide_cyc2"/>
    <property type="match status" value="1"/>
</dbReference>
<protein>
    <submittedName>
        <fullName evidence="2">SRPBCC family protein</fullName>
    </submittedName>
</protein>
<feature type="transmembrane region" description="Helical" evidence="1">
    <location>
        <begin position="7"/>
        <end position="26"/>
    </location>
</feature>
<dbReference type="SUPFAM" id="SSF55961">
    <property type="entry name" value="Bet v1-like"/>
    <property type="match status" value="1"/>
</dbReference>
<keyword evidence="1" id="KW-1133">Transmembrane helix</keyword>
<dbReference type="InterPro" id="IPR019587">
    <property type="entry name" value="Polyketide_cyclase/dehydratase"/>
</dbReference>
<dbReference type="Proteomes" id="UP001596317">
    <property type="component" value="Unassembled WGS sequence"/>
</dbReference>
<feature type="transmembrane region" description="Helical" evidence="1">
    <location>
        <begin position="89"/>
        <end position="109"/>
    </location>
</feature>
<accession>A0ABW1ZNI0</accession>
<organism evidence="2 3">
    <name type="scientific">Deinococcus multiflagellatus</name>
    <dbReference type="NCBI Taxonomy" id="1656887"/>
    <lineage>
        <taxon>Bacteria</taxon>
        <taxon>Thermotogati</taxon>
        <taxon>Deinococcota</taxon>
        <taxon>Deinococci</taxon>
        <taxon>Deinococcales</taxon>
        <taxon>Deinococcaceae</taxon>
        <taxon>Deinococcus</taxon>
    </lineage>
</organism>
<name>A0ABW1ZNI0_9DEIO</name>
<reference evidence="3" key="1">
    <citation type="journal article" date="2019" name="Int. J. Syst. Evol. Microbiol.">
        <title>The Global Catalogue of Microorganisms (GCM) 10K type strain sequencing project: providing services to taxonomists for standard genome sequencing and annotation.</title>
        <authorList>
            <consortium name="The Broad Institute Genomics Platform"/>
            <consortium name="The Broad Institute Genome Sequencing Center for Infectious Disease"/>
            <person name="Wu L."/>
            <person name="Ma J."/>
        </authorList>
    </citation>
    <scope>NUCLEOTIDE SEQUENCE [LARGE SCALE GENOMIC DNA]</scope>
    <source>
        <strain evidence="3">CCUG 63830</strain>
    </source>
</reference>
<proteinExistence type="predicted"/>
<dbReference type="RefSeq" id="WP_224604688.1">
    <property type="nucleotide sequence ID" value="NZ_JAIQXV010000002.1"/>
</dbReference>
<dbReference type="Gene3D" id="3.30.530.20">
    <property type="match status" value="1"/>
</dbReference>
<dbReference type="EMBL" id="JBHSWB010000001">
    <property type="protein sequence ID" value="MFC6661012.1"/>
    <property type="molecule type" value="Genomic_DNA"/>
</dbReference>
<feature type="transmembrane region" description="Helical" evidence="1">
    <location>
        <begin position="115"/>
        <end position="136"/>
    </location>
</feature>
<keyword evidence="1" id="KW-0472">Membrane</keyword>